<dbReference type="InterPro" id="IPR036291">
    <property type="entry name" value="NAD(P)-bd_dom_sf"/>
</dbReference>
<dbReference type="SUPFAM" id="SSF51735">
    <property type="entry name" value="NAD(P)-binding Rossmann-fold domains"/>
    <property type="match status" value="1"/>
</dbReference>
<evidence type="ECO:0000313" key="1">
    <source>
        <dbReference type="EMBL" id="MBB6632989.1"/>
    </source>
</evidence>
<proteinExistence type="predicted"/>
<sequence>MIYLNDSHIDRIGSPWRELMRIVSAALKHQGTEELVQPLKPYLRFRDLRNRIIAMPAFVGGEVEASGIKWIASFPGNLERGLPRAHNTLILNDTSTGAPVAFLRSSRLSAIRTAAVSGVMLDAYLNRKREPAPRFRVGIVGMGPIGLTHLQMLHSVYGDRLEEIRAFDVRGVSLETLPAELRGQVRICPDWREVYDRSDVFLTCTTSPERYIDRPARPGTLLLNVSLRDYAPDSVKLLRAIVVDDWREVCRENTDIEKLHLLHGLAEKDVLTLKQVVWEKGLEAYPPEEAVFFNPMGMAAFDIALAAYYLRQAERTGIGTRLE</sequence>
<dbReference type="InterPro" id="IPR023401">
    <property type="entry name" value="ODC_N"/>
</dbReference>
<dbReference type="PANTHER" id="PTHR13812">
    <property type="entry name" value="KETIMINE REDUCTASE MU-CRYSTALLIN"/>
    <property type="match status" value="1"/>
</dbReference>
<protein>
    <submittedName>
        <fullName evidence="1">2,3-diaminopropionate biosynthesis protein SbnB</fullName>
    </submittedName>
</protein>
<dbReference type="EMBL" id="JACJVQ010000003">
    <property type="protein sequence ID" value="MBB6632989.1"/>
    <property type="molecule type" value="Genomic_DNA"/>
</dbReference>
<gene>
    <name evidence="1" type="ORF">H7B67_02545</name>
</gene>
<keyword evidence="2" id="KW-1185">Reference proteome</keyword>
<organism evidence="1 2">
    <name type="scientific">Cohnella thailandensis</name>
    <dbReference type="NCBI Taxonomy" id="557557"/>
    <lineage>
        <taxon>Bacteria</taxon>
        <taxon>Bacillati</taxon>
        <taxon>Bacillota</taxon>
        <taxon>Bacilli</taxon>
        <taxon>Bacillales</taxon>
        <taxon>Paenibacillaceae</taxon>
        <taxon>Cohnella</taxon>
    </lineage>
</organism>
<reference evidence="1 2" key="1">
    <citation type="submission" date="2020-08" db="EMBL/GenBank/DDBJ databases">
        <title>Cohnella phylogeny.</title>
        <authorList>
            <person name="Dunlap C."/>
        </authorList>
    </citation>
    <scope>NUCLEOTIDE SEQUENCE [LARGE SCALE GENOMIC DNA]</scope>
    <source>
        <strain evidence="1 2">DSM 25241</strain>
    </source>
</reference>
<evidence type="ECO:0000313" key="2">
    <source>
        <dbReference type="Proteomes" id="UP000535838"/>
    </source>
</evidence>
<dbReference type="AlphaFoldDB" id="A0A841SQ62"/>
<name>A0A841SQ62_9BACL</name>
<dbReference type="GO" id="GO:0005737">
    <property type="term" value="C:cytoplasm"/>
    <property type="evidence" value="ECO:0007669"/>
    <property type="project" value="TreeGrafter"/>
</dbReference>
<dbReference type="InterPro" id="IPR003462">
    <property type="entry name" value="ODC_Mu_crystall"/>
</dbReference>
<dbReference type="Gene3D" id="3.40.50.720">
    <property type="entry name" value="NAD(P)-binding Rossmann-like Domain"/>
    <property type="match status" value="1"/>
</dbReference>
<dbReference type="PANTHER" id="PTHR13812:SF19">
    <property type="entry name" value="KETIMINE REDUCTASE MU-CRYSTALLIN"/>
    <property type="match status" value="1"/>
</dbReference>
<accession>A0A841SQ62</accession>
<dbReference type="Pfam" id="PF02423">
    <property type="entry name" value="OCD_Mu_crystall"/>
    <property type="match status" value="1"/>
</dbReference>
<dbReference type="Proteomes" id="UP000535838">
    <property type="component" value="Unassembled WGS sequence"/>
</dbReference>
<comment type="caution">
    <text evidence="1">The sequence shown here is derived from an EMBL/GenBank/DDBJ whole genome shotgun (WGS) entry which is preliminary data.</text>
</comment>
<dbReference type="RefSeq" id="WP_185118231.1">
    <property type="nucleotide sequence ID" value="NZ_JACJVQ010000003.1"/>
</dbReference>
<dbReference type="PIRSF" id="PIRSF001439">
    <property type="entry name" value="CryM"/>
    <property type="match status" value="1"/>
</dbReference>
<dbReference type="Gene3D" id="3.30.1780.10">
    <property type="entry name" value="ornithine cyclodeaminase, domain 1"/>
    <property type="match status" value="1"/>
</dbReference>